<dbReference type="AlphaFoldDB" id="A0A6C0HR90"/>
<feature type="region of interest" description="Disordered" evidence="1">
    <location>
        <begin position="243"/>
        <end position="291"/>
    </location>
</feature>
<accession>A0A6C0HR90</accession>
<sequence>MAQTQIIDGTTFDASKIRYTAAKMNPSGGKSVGILSTLTNTALKIQTPTMLTWGLSDYEGNEKYEVSLQFPTEEYDNDELRAFRQNMLDFENKIKADALENSKAWFGKQHSSPEVLEALWTPILKYTKDKSTGEPDKTKAPTLRVKVPYYEQKWKVEVYDEKCERLFPNDTEETPIDLIKKGMRVVTLMQCGGLWFVSGKFGVTWKLIQMVVPREDDTKQGCLIRVKTSPASAEKVEQLEPVVEASATIVEDSDEEGEDTQPEQSEVGRSESICLPESSEKKRVVRRKKDP</sequence>
<evidence type="ECO:0000313" key="2">
    <source>
        <dbReference type="EMBL" id="QHT83201.1"/>
    </source>
</evidence>
<reference evidence="2" key="1">
    <citation type="journal article" date="2020" name="Nature">
        <title>Giant virus diversity and host interactions through global metagenomics.</title>
        <authorList>
            <person name="Schulz F."/>
            <person name="Roux S."/>
            <person name="Paez-Espino D."/>
            <person name="Jungbluth S."/>
            <person name="Walsh D.A."/>
            <person name="Denef V.J."/>
            <person name="McMahon K.D."/>
            <person name="Konstantinidis K.T."/>
            <person name="Eloe-Fadrosh E.A."/>
            <person name="Kyrpides N.C."/>
            <person name="Woyke T."/>
        </authorList>
    </citation>
    <scope>NUCLEOTIDE SEQUENCE</scope>
    <source>
        <strain evidence="2">GVMAG-M-3300023184-167</strain>
    </source>
</reference>
<dbReference type="EMBL" id="MN740006">
    <property type="protein sequence ID" value="QHT83201.1"/>
    <property type="molecule type" value="Genomic_DNA"/>
</dbReference>
<name>A0A6C0HR90_9ZZZZ</name>
<proteinExistence type="predicted"/>
<evidence type="ECO:0000256" key="1">
    <source>
        <dbReference type="SAM" id="MobiDB-lite"/>
    </source>
</evidence>
<dbReference type="Pfam" id="PF19196">
    <property type="entry name" value="DUF5871"/>
    <property type="match status" value="1"/>
</dbReference>
<protein>
    <submittedName>
        <fullName evidence="2">Uncharacterized protein</fullName>
    </submittedName>
</protein>
<dbReference type="InterPro" id="IPR043804">
    <property type="entry name" value="DUF5871"/>
</dbReference>
<organism evidence="2">
    <name type="scientific">viral metagenome</name>
    <dbReference type="NCBI Taxonomy" id="1070528"/>
    <lineage>
        <taxon>unclassified sequences</taxon>
        <taxon>metagenomes</taxon>
        <taxon>organismal metagenomes</taxon>
    </lineage>
</organism>
<feature type="compositionally biased region" description="Acidic residues" evidence="1">
    <location>
        <begin position="251"/>
        <end position="261"/>
    </location>
</feature>